<dbReference type="Proteomes" id="UP000716446">
    <property type="component" value="Unassembled WGS sequence"/>
</dbReference>
<evidence type="ECO:0000313" key="2">
    <source>
        <dbReference type="EMBL" id="CAD0083829.1"/>
    </source>
</evidence>
<feature type="signal peptide" evidence="1">
    <location>
        <begin position="1"/>
        <end position="25"/>
    </location>
</feature>
<feature type="chain" id="PRO_5040479619" evidence="1">
    <location>
        <begin position="26"/>
        <end position="103"/>
    </location>
</feature>
<name>A0A9N8JDD0_9PEZI</name>
<organism evidence="2 3">
    <name type="scientific">Aureobasidium vineae</name>
    <dbReference type="NCBI Taxonomy" id="2773715"/>
    <lineage>
        <taxon>Eukaryota</taxon>
        <taxon>Fungi</taxon>
        <taxon>Dikarya</taxon>
        <taxon>Ascomycota</taxon>
        <taxon>Pezizomycotina</taxon>
        <taxon>Dothideomycetes</taxon>
        <taxon>Dothideomycetidae</taxon>
        <taxon>Dothideales</taxon>
        <taxon>Saccotheciaceae</taxon>
        <taxon>Aureobasidium</taxon>
    </lineage>
</organism>
<gene>
    <name evidence="2" type="ORF">AWRI4619_LOCUS2396</name>
</gene>
<dbReference type="EMBL" id="CAIJEN010000003">
    <property type="protein sequence ID" value="CAD0083829.1"/>
    <property type="molecule type" value="Genomic_DNA"/>
</dbReference>
<comment type="caution">
    <text evidence="2">The sequence shown here is derived from an EMBL/GenBank/DDBJ whole genome shotgun (WGS) entry which is preliminary data.</text>
</comment>
<dbReference type="AlphaFoldDB" id="A0A9N8JDD0"/>
<evidence type="ECO:0000313" key="3">
    <source>
        <dbReference type="Proteomes" id="UP000716446"/>
    </source>
</evidence>
<protein>
    <submittedName>
        <fullName evidence="2">Uncharacterized protein</fullName>
    </submittedName>
</protein>
<keyword evidence="1" id="KW-0732">Signal</keyword>
<accession>A0A9N8JDD0</accession>
<sequence>MAQMQPWLIILLVLLGCALLAVTIAGLGRMYYGDTSETVESRPSEVQASYMREVRERNQMAILHKMPRRPANAQRSYTNYTDYSSADGACEFVFLLVMLEDHD</sequence>
<keyword evidence="3" id="KW-1185">Reference proteome</keyword>
<proteinExistence type="predicted"/>
<reference evidence="2" key="1">
    <citation type="submission" date="2020-06" db="EMBL/GenBank/DDBJ databases">
        <authorList>
            <person name="Onetto C."/>
        </authorList>
    </citation>
    <scope>NUCLEOTIDE SEQUENCE</scope>
</reference>
<evidence type="ECO:0000256" key="1">
    <source>
        <dbReference type="SAM" id="SignalP"/>
    </source>
</evidence>